<dbReference type="EMBL" id="CAJHNH020005201">
    <property type="protein sequence ID" value="CAG5132250.1"/>
    <property type="molecule type" value="Genomic_DNA"/>
</dbReference>
<name>A0A8S3ZW59_9EUPU</name>
<evidence type="ECO:0008006" key="3">
    <source>
        <dbReference type="Google" id="ProtNLM"/>
    </source>
</evidence>
<dbReference type="SUPFAM" id="SSF50494">
    <property type="entry name" value="Trypsin-like serine proteases"/>
    <property type="match status" value="1"/>
</dbReference>
<reference evidence="1" key="1">
    <citation type="submission" date="2021-04" db="EMBL/GenBank/DDBJ databases">
        <authorList>
            <consortium name="Molecular Ecology Group"/>
        </authorList>
    </citation>
    <scope>NUCLEOTIDE SEQUENCE</scope>
</reference>
<evidence type="ECO:0000313" key="1">
    <source>
        <dbReference type="EMBL" id="CAG5132250.1"/>
    </source>
</evidence>
<dbReference type="OrthoDB" id="10038545at2759"/>
<organism evidence="1 2">
    <name type="scientific">Candidula unifasciata</name>
    <dbReference type="NCBI Taxonomy" id="100452"/>
    <lineage>
        <taxon>Eukaryota</taxon>
        <taxon>Metazoa</taxon>
        <taxon>Spiralia</taxon>
        <taxon>Lophotrochozoa</taxon>
        <taxon>Mollusca</taxon>
        <taxon>Gastropoda</taxon>
        <taxon>Heterobranchia</taxon>
        <taxon>Euthyneura</taxon>
        <taxon>Panpulmonata</taxon>
        <taxon>Eupulmonata</taxon>
        <taxon>Stylommatophora</taxon>
        <taxon>Helicina</taxon>
        <taxon>Helicoidea</taxon>
        <taxon>Geomitridae</taxon>
        <taxon>Candidula</taxon>
    </lineage>
</organism>
<dbReference type="InterPro" id="IPR009003">
    <property type="entry name" value="Peptidase_S1_PA"/>
</dbReference>
<sequence length="147" mass="16198">MATVADGLRKDACRLAGKLQEPTFKKTETENGSKLETNGDELTVVVSHPHGCSKQISLGFCSYIDVMKDEWTRYTYTTATCPGSSGAPVVTISKNWSYYVHSGGNSTKDGQLNYSSHGINILPQDLESRQKLKDLNTTCDEANRMQQ</sequence>
<proteinExistence type="predicted"/>
<keyword evidence="2" id="KW-1185">Reference proteome</keyword>
<evidence type="ECO:0000313" key="2">
    <source>
        <dbReference type="Proteomes" id="UP000678393"/>
    </source>
</evidence>
<dbReference type="Proteomes" id="UP000678393">
    <property type="component" value="Unassembled WGS sequence"/>
</dbReference>
<accession>A0A8S3ZW59</accession>
<gene>
    <name evidence="1" type="ORF">CUNI_LOCUS17808</name>
</gene>
<protein>
    <recommendedName>
        <fullName evidence="3">Serine protease</fullName>
    </recommendedName>
</protein>
<dbReference type="AlphaFoldDB" id="A0A8S3ZW59"/>
<comment type="caution">
    <text evidence="1">The sequence shown here is derived from an EMBL/GenBank/DDBJ whole genome shotgun (WGS) entry which is preliminary data.</text>
</comment>